<dbReference type="EMBL" id="SEWF01000030">
    <property type="protein sequence ID" value="RYU94147.1"/>
    <property type="molecule type" value="Genomic_DNA"/>
</dbReference>
<keyword evidence="1" id="KW-1133">Transmembrane helix</keyword>
<proteinExistence type="predicted"/>
<dbReference type="AlphaFoldDB" id="A0A4Q5LX77"/>
<evidence type="ECO:0000313" key="3">
    <source>
        <dbReference type="Proteomes" id="UP000293162"/>
    </source>
</evidence>
<evidence type="ECO:0000256" key="1">
    <source>
        <dbReference type="SAM" id="Phobius"/>
    </source>
</evidence>
<keyword evidence="1" id="KW-0812">Transmembrane</keyword>
<dbReference type="RefSeq" id="WP_130022722.1">
    <property type="nucleotide sequence ID" value="NZ_SEWF01000030.1"/>
</dbReference>
<feature type="transmembrane region" description="Helical" evidence="1">
    <location>
        <begin position="6"/>
        <end position="24"/>
    </location>
</feature>
<evidence type="ECO:0000313" key="2">
    <source>
        <dbReference type="EMBL" id="RYU94147.1"/>
    </source>
</evidence>
<gene>
    <name evidence="2" type="ORF">EWM59_18400</name>
</gene>
<reference evidence="2 3" key="1">
    <citation type="submission" date="2019-02" db="EMBL/GenBank/DDBJ databases">
        <title>Bacterial novel species Emticicia sp. 17J42-9 isolated from soil.</title>
        <authorList>
            <person name="Jung H.-Y."/>
        </authorList>
    </citation>
    <scope>NUCLEOTIDE SEQUENCE [LARGE SCALE GENOMIC DNA]</scope>
    <source>
        <strain evidence="2 3">17J42-9</strain>
    </source>
</reference>
<organism evidence="2 3">
    <name type="scientific">Emticicia agri</name>
    <dbReference type="NCBI Taxonomy" id="2492393"/>
    <lineage>
        <taxon>Bacteria</taxon>
        <taxon>Pseudomonadati</taxon>
        <taxon>Bacteroidota</taxon>
        <taxon>Cytophagia</taxon>
        <taxon>Cytophagales</taxon>
        <taxon>Leadbetterellaceae</taxon>
        <taxon>Emticicia</taxon>
    </lineage>
</organism>
<dbReference type="OrthoDB" id="9880514at2"/>
<keyword evidence="3" id="KW-1185">Reference proteome</keyword>
<dbReference type="Proteomes" id="UP000293162">
    <property type="component" value="Unassembled WGS sequence"/>
</dbReference>
<sequence>MTPIIFIIGIITMFSMAVVLLRIVNNNTQNWDGRTTGSRNHEFNNFMKRVKFTSSKMKQA</sequence>
<protein>
    <submittedName>
        <fullName evidence="2">Uncharacterized protein</fullName>
    </submittedName>
</protein>
<keyword evidence="1" id="KW-0472">Membrane</keyword>
<accession>A0A4Q5LX77</accession>
<name>A0A4Q5LX77_9BACT</name>
<comment type="caution">
    <text evidence="2">The sequence shown here is derived from an EMBL/GenBank/DDBJ whole genome shotgun (WGS) entry which is preliminary data.</text>
</comment>